<name>S7W9P7_SPRLO</name>
<dbReference type="OMA" id="AKWQPCN"/>
<reference evidence="5" key="1">
    <citation type="journal article" date="2013" name="PLoS Genet.">
        <title>The genome of Spraguea lophii and the basis of host-microsporidian interactions.</title>
        <authorList>
            <person name="Campbell S.E."/>
            <person name="Williams T.A."/>
            <person name="Yousuf A."/>
            <person name="Soanes D.M."/>
            <person name="Paszkiewicz K.H."/>
            <person name="Williams B.A.P."/>
        </authorList>
    </citation>
    <scope>NUCLEOTIDE SEQUENCE [LARGE SCALE GENOMIC DNA]</scope>
    <source>
        <strain evidence="5">42_110</strain>
    </source>
</reference>
<dbReference type="Proteomes" id="UP000014978">
    <property type="component" value="Unassembled WGS sequence"/>
</dbReference>
<dbReference type="GO" id="GO:0003677">
    <property type="term" value="F:DNA binding"/>
    <property type="evidence" value="ECO:0007669"/>
    <property type="project" value="EnsemblFungi"/>
</dbReference>
<evidence type="ECO:0000256" key="2">
    <source>
        <dbReference type="ARBA" id="ARBA00023163"/>
    </source>
</evidence>
<dbReference type="InterPro" id="IPR011263">
    <property type="entry name" value="DNA-dir_RNA_pol_RpoA/D/Rpb3"/>
</dbReference>
<dbReference type="SMART" id="SM00662">
    <property type="entry name" value="RPOLD"/>
    <property type="match status" value="1"/>
</dbReference>
<gene>
    <name evidence="4" type="ORF">SLOPH_1585</name>
</gene>
<dbReference type="GO" id="GO:0006366">
    <property type="term" value="P:transcription by RNA polymerase II"/>
    <property type="evidence" value="ECO:0007669"/>
    <property type="project" value="TreeGrafter"/>
</dbReference>
<dbReference type="Gene3D" id="2.170.120.12">
    <property type="entry name" value="DNA-directed RNA polymerase, insert domain"/>
    <property type="match status" value="1"/>
</dbReference>
<keyword evidence="1" id="KW-0240">DNA-directed RNA polymerase</keyword>
<dbReference type="VEuPathDB" id="MicrosporidiaDB:SLOPH_1585"/>
<dbReference type="AlphaFoldDB" id="S7W9P7"/>
<dbReference type="GO" id="GO:0003899">
    <property type="term" value="F:DNA-directed RNA polymerase activity"/>
    <property type="evidence" value="ECO:0007669"/>
    <property type="project" value="InterPro"/>
</dbReference>
<dbReference type="FunCoup" id="S7W9P7">
    <property type="interactions" value="213"/>
</dbReference>
<evidence type="ECO:0000313" key="5">
    <source>
        <dbReference type="Proteomes" id="UP000014978"/>
    </source>
</evidence>
<protein>
    <submittedName>
        <fullName evidence="4">RNA polymerase II subunit 3</fullName>
    </submittedName>
</protein>
<dbReference type="EMBL" id="ATCN01000192">
    <property type="protein sequence ID" value="EPR79586.1"/>
    <property type="molecule type" value="Genomic_DNA"/>
</dbReference>
<proteinExistence type="predicted"/>
<dbReference type="SUPFAM" id="SSF56553">
    <property type="entry name" value="Insert subdomain of RNA polymerase alpha subunit"/>
    <property type="match status" value="1"/>
</dbReference>
<feature type="domain" description="DNA-directed RNA polymerase RpoA/D/Rpb3-type" evidence="3">
    <location>
        <begin position="36"/>
        <end position="273"/>
    </location>
</feature>
<dbReference type="Gene3D" id="3.30.1360.10">
    <property type="entry name" value="RNA polymerase, RBP11-like subunit"/>
    <property type="match status" value="1"/>
</dbReference>
<dbReference type="GO" id="GO:0000785">
    <property type="term" value="C:chromatin"/>
    <property type="evidence" value="ECO:0007669"/>
    <property type="project" value="EnsemblFungi"/>
</dbReference>
<dbReference type="SUPFAM" id="SSF55257">
    <property type="entry name" value="RBP11-like subunits of RNA polymerase"/>
    <property type="match status" value="1"/>
</dbReference>
<dbReference type="STRING" id="1358809.S7W9P7"/>
<dbReference type="HOGENOM" id="CLU_038421_1_0_1"/>
<dbReference type="Pfam" id="PF01000">
    <property type="entry name" value="RNA_pol_A_bac"/>
    <property type="match status" value="1"/>
</dbReference>
<evidence type="ECO:0000313" key="4">
    <source>
        <dbReference type="EMBL" id="EPR79586.1"/>
    </source>
</evidence>
<dbReference type="PANTHER" id="PTHR11800:SF2">
    <property type="entry name" value="DNA-DIRECTED RNA POLYMERASE II SUBUNIT RPB3"/>
    <property type="match status" value="1"/>
</dbReference>
<dbReference type="GO" id="GO:0046983">
    <property type="term" value="F:protein dimerization activity"/>
    <property type="evidence" value="ECO:0007669"/>
    <property type="project" value="InterPro"/>
</dbReference>
<keyword evidence="2" id="KW-0804">Transcription</keyword>
<dbReference type="InterPro" id="IPR050518">
    <property type="entry name" value="Rpo3/RPB3_RNA_Pol_subunit"/>
</dbReference>
<evidence type="ECO:0000256" key="1">
    <source>
        <dbReference type="ARBA" id="ARBA00022478"/>
    </source>
</evidence>
<comment type="caution">
    <text evidence="4">The sequence shown here is derived from an EMBL/GenBank/DDBJ whole genome shotgun (WGS) entry which is preliminary data.</text>
</comment>
<keyword evidence="5" id="KW-1185">Reference proteome</keyword>
<dbReference type="InterPro" id="IPR011262">
    <property type="entry name" value="DNA-dir_RNA_pol_insert"/>
</dbReference>
<sequence>MQGSQFLSQSQQSTRPISTDTSKFTYFTINELDDTHVKLTFSQTSISFINALRRILLSEIPVLSIDIVEIEKNYTVLPDEILCHRLGLIPLYSADIIKDDNIENIHTLNTIFKTSLQYSAECQCDNYCNECSIIFYLDVNNNTNKTKLITARNIETDENIIRTDSIITKLNYNQTLRARGVIKMDNAKKHAKWAAVTAVGYNYDGGNKTSDCNKDHDNENNHSGNNTTNIDYKSDITEIEMDIEVVEGVTQPLRVLKHAMIILKDKVQWFRKNIENYDF</sequence>
<accession>S7W9P7</accession>
<dbReference type="InterPro" id="IPR036603">
    <property type="entry name" value="RBP11-like"/>
</dbReference>
<dbReference type="InParanoid" id="S7W9P7"/>
<evidence type="ECO:0000259" key="3">
    <source>
        <dbReference type="SMART" id="SM00662"/>
    </source>
</evidence>
<dbReference type="InterPro" id="IPR036643">
    <property type="entry name" value="RNApol_insert_sf"/>
</dbReference>
<dbReference type="Pfam" id="PF01193">
    <property type="entry name" value="RNA_pol_L"/>
    <property type="match status" value="1"/>
</dbReference>
<dbReference type="GO" id="GO:0005665">
    <property type="term" value="C:RNA polymerase II, core complex"/>
    <property type="evidence" value="ECO:0007669"/>
    <property type="project" value="EnsemblFungi"/>
</dbReference>
<dbReference type="PANTHER" id="PTHR11800">
    <property type="entry name" value="DNA-DIRECTED RNA POLYMERASE"/>
    <property type="match status" value="1"/>
</dbReference>
<dbReference type="OrthoDB" id="270173at2759"/>
<organism evidence="4 5">
    <name type="scientific">Spraguea lophii (strain 42_110)</name>
    <name type="common">Microsporidian parasite</name>
    <dbReference type="NCBI Taxonomy" id="1358809"/>
    <lineage>
        <taxon>Eukaryota</taxon>
        <taxon>Fungi</taxon>
        <taxon>Fungi incertae sedis</taxon>
        <taxon>Microsporidia</taxon>
        <taxon>Spragueidae</taxon>
        <taxon>Spraguea</taxon>
    </lineage>
</organism>